<reference evidence="4" key="1">
    <citation type="submission" date="2022-08" db="EMBL/GenBank/DDBJ databases">
        <authorList>
            <person name="Deng Y."/>
            <person name="Han X.-F."/>
            <person name="Zhang Y.-Q."/>
        </authorList>
    </citation>
    <scope>NUCLEOTIDE SEQUENCE</scope>
    <source>
        <strain evidence="4">CPCC 205716</strain>
    </source>
</reference>
<dbReference type="PANTHER" id="PTHR30023">
    <property type="entry name" value="D-ALANYL-D-ALANINE CARBOXYPEPTIDASE"/>
    <property type="match status" value="1"/>
</dbReference>
<organism evidence="4 5">
    <name type="scientific">Herbiconiux gentiana</name>
    <dbReference type="NCBI Taxonomy" id="2970912"/>
    <lineage>
        <taxon>Bacteria</taxon>
        <taxon>Bacillati</taxon>
        <taxon>Actinomycetota</taxon>
        <taxon>Actinomycetes</taxon>
        <taxon>Micrococcales</taxon>
        <taxon>Microbacteriaceae</taxon>
        <taxon>Herbiconiux</taxon>
    </lineage>
</organism>
<dbReference type="NCBIfam" id="TIGR00666">
    <property type="entry name" value="PBP4"/>
    <property type="match status" value="1"/>
</dbReference>
<dbReference type="EMBL" id="JANTEZ010000001">
    <property type="protein sequence ID" value="MCS5713271.1"/>
    <property type="molecule type" value="Genomic_DNA"/>
</dbReference>
<proteinExistence type="inferred from homology"/>
<dbReference type="InterPro" id="IPR000667">
    <property type="entry name" value="Peptidase_S13"/>
</dbReference>
<feature type="chain" id="PRO_5045368532" evidence="3">
    <location>
        <begin position="24"/>
        <end position="530"/>
    </location>
</feature>
<evidence type="ECO:0000256" key="2">
    <source>
        <dbReference type="ARBA" id="ARBA00022801"/>
    </source>
</evidence>
<name>A0ABT2GAX4_9MICO</name>
<dbReference type="GO" id="GO:0009002">
    <property type="term" value="F:serine-type D-Ala-D-Ala carboxypeptidase activity"/>
    <property type="evidence" value="ECO:0007669"/>
    <property type="project" value="UniProtKB-EC"/>
</dbReference>
<evidence type="ECO:0000313" key="4">
    <source>
        <dbReference type="EMBL" id="MCS5713271.1"/>
    </source>
</evidence>
<feature type="signal peptide" evidence="3">
    <location>
        <begin position="1"/>
        <end position="23"/>
    </location>
</feature>
<dbReference type="Proteomes" id="UP001165580">
    <property type="component" value="Unassembled WGS sequence"/>
</dbReference>
<sequence>MRRVALRSAAVLAVVATASVTTACVGGPAAPSPSASGSVPGLPAAALEVMQQPQYAEGRWLVSVQDIDSGEVLIDHDGDTMAEPGSFVKTYSAGAAWVKWGPDHTVTTPVKQNGTLTGGTLTGDLVLVGQGDLTLGGRTQPGGTVDYTNLDHNDANPLPGATLTTEDPLTGLDDLAAQVRASGITAVTGDVVVDDRLFQGELADKPISPIIVNQNLLDILVTPGAAAGDPASVALTPAVAPWTIRNEVTTVAAGEKAALKGPKVDPADPTTIVMAGTIAADSTPSLKVWEFDDPATFARTAFIEALQRAGVTVSADPVAVNPSGSLPDEAAVTALPAVAELESLPLGEEVTYVMKISYNRGAQTLICLLSAAVGDPSCESGLPEAQKIWAGAGLDTLGASLVDGSGLEGNFITPKNAVDIQTIMADRPDAERWRATLPILGVDGSLADVQVDSPAAGKVFAKTGTLLAGDSFNGRYRLVTKTLGGVMHTEGGRHLAFTVMVNQGFYDELDGVFEANDDVGAVAAAIQQAY</sequence>
<keyword evidence="4" id="KW-0645">Protease</keyword>
<comment type="caution">
    <text evidence="4">The sequence shown here is derived from an EMBL/GenBank/DDBJ whole genome shotgun (WGS) entry which is preliminary data.</text>
</comment>
<dbReference type="PROSITE" id="PS51257">
    <property type="entry name" value="PROKAR_LIPOPROTEIN"/>
    <property type="match status" value="1"/>
</dbReference>
<dbReference type="Pfam" id="PF02113">
    <property type="entry name" value="Peptidase_S13"/>
    <property type="match status" value="1"/>
</dbReference>
<dbReference type="RefSeq" id="WP_259484816.1">
    <property type="nucleotide sequence ID" value="NZ_JANTEZ010000001.1"/>
</dbReference>
<dbReference type="PANTHER" id="PTHR30023:SF0">
    <property type="entry name" value="PENICILLIN-SENSITIVE CARBOXYPEPTIDASE A"/>
    <property type="match status" value="1"/>
</dbReference>
<dbReference type="InterPro" id="IPR012338">
    <property type="entry name" value="Beta-lactam/transpept-like"/>
</dbReference>
<gene>
    <name evidence="4" type="primary">dacB</name>
    <name evidence="4" type="ORF">NVV95_01755</name>
</gene>
<accession>A0ABT2GAX4</accession>
<evidence type="ECO:0000313" key="5">
    <source>
        <dbReference type="Proteomes" id="UP001165580"/>
    </source>
</evidence>
<evidence type="ECO:0000256" key="1">
    <source>
        <dbReference type="ARBA" id="ARBA00006096"/>
    </source>
</evidence>
<keyword evidence="4" id="KW-0121">Carboxypeptidase</keyword>
<dbReference type="EC" id="3.4.16.4" evidence="4"/>
<comment type="similarity">
    <text evidence="1">Belongs to the peptidase S13 family.</text>
</comment>
<dbReference type="Gene3D" id="3.50.80.20">
    <property type="entry name" value="D-Ala-D-Ala carboxypeptidase C, peptidase S13"/>
    <property type="match status" value="1"/>
</dbReference>
<evidence type="ECO:0000256" key="3">
    <source>
        <dbReference type="SAM" id="SignalP"/>
    </source>
</evidence>
<dbReference type="Gene3D" id="3.40.710.10">
    <property type="entry name" value="DD-peptidase/beta-lactamase superfamily"/>
    <property type="match status" value="1"/>
</dbReference>
<dbReference type="SUPFAM" id="SSF56601">
    <property type="entry name" value="beta-lactamase/transpeptidase-like"/>
    <property type="match status" value="1"/>
</dbReference>
<keyword evidence="5" id="KW-1185">Reference proteome</keyword>
<keyword evidence="2 4" id="KW-0378">Hydrolase</keyword>
<keyword evidence="3" id="KW-0732">Signal</keyword>
<protein>
    <submittedName>
        <fullName evidence="4">D-alanyl-D-alanine carboxypeptidase/D-alanyl-D-alanine-endopeptidase</fullName>
        <ecNumber evidence="4">3.4.16.4</ecNumber>
    </submittedName>
</protein>